<dbReference type="GO" id="GO:0016233">
    <property type="term" value="P:telomere capping"/>
    <property type="evidence" value="ECO:0007669"/>
    <property type="project" value="TreeGrafter"/>
</dbReference>
<gene>
    <name evidence="6" type="ORF">Cgig2_008690</name>
</gene>
<dbReference type="Proteomes" id="UP001153076">
    <property type="component" value="Unassembled WGS sequence"/>
</dbReference>
<dbReference type="PANTHER" id="PTHR14513">
    <property type="entry name" value="PROTECTION OF TELOMERES 1"/>
    <property type="match status" value="1"/>
</dbReference>
<reference evidence="6" key="1">
    <citation type="submission" date="2022-04" db="EMBL/GenBank/DDBJ databases">
        <title>Carnegiea gigantea Genome sequencing and assembly v2.</title>
        <authorList>
            <person name="Copetti D."/>
            <person name="Sanderson M.J."/>
            <person name="Burquez A."/>
            <person name="Wojciechowski M.F."/>
        </authorList>
    </citation>
    <scope>NUCLEOTIDE SEQUENCE</scope>
    <source>
        <strain evidence="6">SGP5-SGP5p</strain>
        <tissue evidence="6">Aerial part</tissue>
    </source>
</reference>
<keyword evidence="3" id="KW-0779">Telomere</keyword>
<name>A0A9Q1GV05_9CARY</name>
<dbReference type="GO" id="GO:0010521">
    <property type="term" value="F:telomerase inhibitor activity"/>
    <property type="evidence" value="ECO:0007669"/>
    <property type="project" value="TreeGrafter"/>
</dbReference>
<keyword evidence="7" id="KW-1185">Reference proteome</keyword>
<keyword evidence="4" id="KW-0238">DNA-binding</keyword>
<dbReference type="InterPro" id="IPR028389">
    <property type="entry name" value="POT1"/>
</dbReference>
<dbReference type="Gene3D" id="2.40.50.140">
    <property type="entry name" value="Nucleic acid-binding proteins"/>
    <property type="match status" value="1"/>
</dbReference>
<dbReference type="SMART" id="SM00976">
    <property type="entry name" value="Telo_bind"/>
    <property type="match status" value="1"/>
</dbReference>
<dbReference type="GO" id="GO:0032210">
    <property type="term" value="P:regulation of telomere maintenance via telomerase"/>
    <property type="evidence" value="ECO:0007669"/>
    <property type="project" value="TreeGrafter"/>
</dbReference>
<dbReference type="Pfam" id="PF02765">
    <property type="entry name" value="POT1"/>
    <property type="match status" value="1"/>
</dbReference>
<proteinExistence type="predicted"/>
<dbReference type="GO" id="GO:0098505">
    <property type="term" value="F:G-rich strand telomeric DNA binding"/>
    <property type="evidence" value="ECO:0007669"/>
    <property type="project" value="TreeGrafter"/>
</dbReference>
<dbReference type="GO" id="GO:0000783">
    <property type="term" value="C:nuclear telomere cap complex"/>
    <property type="evidence" value="ECO:0007669"/>
    <property type="project" value="TreeGrafter"/>
</dbReference>
<protein>
    <recommendedName>
        <fullName evidence="5">Telomeric single stranded DNA binding POT1/Cdc13 domain-containing protein</fullName>
    </recommendedName>
</protein>
<dbReference type="CDD" id="cd04497">
    <property type="entry name" value="hPOT1_OB1_like"/>
    <property type="match status" value="1"/>
</dbReference>
<dbReference type="AlphaFoldDB" id="A0A9Q1GV05"/>
<evidence type="ECO:0000256" key="1">
    <source>
        <dbReference type="ARBA" id="ARBA00004574"/>
    </source>
</evidence>
<dbReference type="InterPro" id="IPR012340">
    <property type="entry name" value="NA-bd_OB-fold"/>
</dbReference>
<dbReference type="PANTHER" id="PTHR14513:SF0">
    <property type="entry name" value="PROTECTION OF TELOMERES PROTEIN 1"/>
    <property type="match status" value="1"/>
</dbReference>
<keyword evidence="2" id="KW-0158">Chromosome</keyword>
<evidence type="ECO:0000259" key="5">
    <source>
        <dbReference type="SMART" id="SM00976"/>
    </source>
</evidence>
<dbReference type="SUPFAM" id="SSF50249">
    <property type="entry name" value="Nucleic acid-binding proteins"/>
    <property type="match status" value="1"/>
</dbReference>
<dbReference type="EMBL" id="JAKOGI010001434">
    <property type="protein sequence ID" value="KAJ8425640.1"/>
    <property type="molecule type" value="Genomic_DNA"/>
</dbReference>
<organism evidence="6 7">
    <name type="scientific">Carnegiea gigantea</name>
    <dbReference type="NCBI Taxonomy" id="171969"/>
    <lineage>
        <taxon>Eukaryota</taxon>
        <taxon>Viridiplantae</taxon>
        <taxon>Streptophyta</taxon>
        <taxon>Embryophyta</taxon>
        <taxon>Tracheophyta</taxon>
        <taxon>Spermatophyta</taxon>
        <taxon>Magnoliopsida</taxon>
        <taxon>eudicotyledons</taxon>
        <taxon>Gunneridae</taxon>
        <taxon>Pentapetalae</taxon>
        <taxon>Caryophyllales</taxon>
        <taxon>Cactineae</taxon>
        <taxon>Cactaceae</taxon>
        <taxon>Cactoideae</taxon>
        <taxon>Echinocereeae</taxon>
        <taxon>Carnegiea</taxon>
    </lineage>
</organism>
<comment type="subcellular location">
    <subcellularLocation>
        <location evidence="1">Chromosome</location>
        <location evidence="1">Telomere</location>
    </subcellularLocation>
</comment>
<evidence type="ECO:0000313" key="6">
    <source>
        <dbReference type="EMBL" id="KAJ8425640.1"/>
    </source>
</evidence>
<sequence length="227" mass="25652">MGMVNRDDYRFLKIADALVAVNQKVNLIGVILEYSIPKRSKGTVLGGTSLISQNVELVASAHNLSYMAWPKPRPRIDWFCSLRIVDGSHDSRGLLVNMFAETKEKLPTVDVLGDIIELSQVQMKTHNADIYALFNKKFSAFALYEGKYGQSCNPYQTSSRFRHRDQDMTFVTGLRKWVEGFQLDTVYLAKPENAPKNPRSEKFPIPCGDYETTKGEDAEHVTLNLQG</sequence>
<evidence type="ECO:0000256" key="2">
    <source>
        <dbReference type="ARBA" id="ARBA00022454"/>
    </source>
</evidence>
<evidence type="ECO:0000313" key="7">
    <source>
        <dbReference type="Proteomes" id="UP001153076"/>
    </source>
</evidence>
<feature type="domain" description="Telomeric single stranded DNA binding POT1/Cdc13" evidence="5">
    <location>
        <begin position="11"/>
        <end position="179"/>
    </location>
</feature>
<dbReference type="InterPro" id="IPR011564">
    <property type="entry name" value="Telomer_end-bd_POT1/Cdc13"/>
</dbReference>
<evidence type="ECO:0000256" key="4">
    <source>
        <dbReference type="ARBA" id="ARBA00023125"/>
    </source>
</evidence>
<dbReference type="OrthoDB" id="2186770at2759"/>
<evidence type="ECO:0000256" key="3">
    <source>
        <dbReference type="ARBA" id="ARBA00022895"/>
    </source>
</evidence>
<comment type="caution">
    <text evidence="6">The sequence shown here is derived from an EMBL/GenBank/DDBJ whole genome shotgun (WGS) entry which is preliminary data.</text>
</comment>
<accession>A0A9Q1GV05</accession>